<dbReference type="InterPro" id="IPR051856">
    <property type="entry name" value="CSR-E3_Ligase_Protein"/>
</dbReference>
<keyword evidence="3 6" id="KW-1133">Transmembrane helix</keyword>
<keyword evidence="4 6" id="KW-0472">Membrane</keyword>
<evidence type="ECO:0000256" key="5">
    <source>
        <dbReference type="SAM" id="MobiDB-lite"/>
    </source>
</evidence>
<dbReference type="Ensembl" id="ENSSSCT00015016359.1">
    <property type="protein sequence ID" value="ENSSSCP00015006372.1"/>
    <property type="gene ID" value="ENSSSCG00015012390.1"/>
</dbReference>
<dbReference type="Pfam" id="PF07782">
    <property type="entry name" value="DC_STAMP"/>
    <property type="match status" value="1"/>
</dbReference>
<dbReference type="Ensembl" id="ENSSSCT00065097124.1">
    <property type="protein sequence ID" value="ENSSSCP00065042555.1"/>
    <property type="gene ID" value="ENSSSCG00065070700.1"/>
</dbReference>
<proteinExistence type="predicted"/>
<feature type="transmembrane region" description="Helical" evidence="6">
    <location>
        <begin position="376"/>
        <end position="398"/>
    </location>
</feature>
<feature type="transmembrane region" description="Helical" evidence="6">
    <location>
        <begin position="214"/>
        <end position="231"/>
    </location>
</feature>
<keyword evidence="2 6" id="KW-0812">Transmembrane</keyword>
<gene>
    <name evidence="8" type="primary">DCSTAMP</name>
</gene>
<evidence type="ECO:0000313" key="9">
    <source>
        <dbReference type="Proteomes" id="UP000694726"/>
    </source>
</evidence>
<dbReference type="Ensembl" id="ENSSSCT00045059370.1">
    <property type="protein sequence ID" value="ENSSSCP00045041608.1"/>
    <property type="gene ID" value="ENSSSCG00045034661.1"/>
</dbReference>
<dbReference type="GO" id="GO:0016020">
    <property type="term" value="C:membrane"/>
    <property type="evidence" value="ECO:0007669"/>
    <property type="project" value="UniProtKB-SubCell"/>
</dbReference>
<dbReference type="Ensembl" id="ENSSSCT00035073948.1">
    <property type="protein sequence ID" value="ENSSSCP00035029987.1"/>
    <property type="gene ID" value="ENSSSCG00035055441.1"/>
</dbReference>
<dbReference type="InterPro" id="IPR012858">
    <property type="entry name" value="DC_STAMP-like"/>
</dbReference>
<organism evidence="8 9">
    <name type="scientific">Sus scrofa</name>
    <name type="common">Pig</name>
    <dbReference type="NCBI Taxonomy" id="9823"/>
    <lineage>
        <taxon>Eukaryota</taxon>
        <taxon>Metazoa</taxon>
        <taxon>Chordata</taxon>
        <taxon>Craniata</taxon>
        <taxon>Vertebrata</taxon>
        <taxon>Euteleostomi</taxon>
        <taxon>Mammalia</taxon>
        <taxon>Eutheria</taxon>
        <taxon>Laurasiatheria</taxon>
        <taxon>Artiodactyla</taxon>
        <taxon>Suina</taxon>
        <taxon>Suidae</taxon>
        <taxon>Sus</taxon>
    </lineage>
</organism>
<protein>
    <submittedName>
        <fullName evidence="8">Dendrocyte expressed seven transmembrane protein</fullName>
    </submittedName>
</protein>
<evidence type="ECO:0000256" key="6">
    <source>
        <dbReference type="SAM" id="Phobius"/>
    </source>
</evidence>
<feature type="transmembrane region" description="Helical" evidence="6">
    <location>
        <begin position="295"/>
        <end position="321"/>
    </location>
</feature>
<comment type="subcellular location">
    <subcellularLocation>
        <location evidence="1">Membrane</location>
        <topology evidence="1">Multi-pass membrane protein</topology>
    </subcellularLocation>
</comment>
<dbReference type="Ensembl" id="ENSSSCT00050030140.1">
    <property type="protein sequence ID" value="ENSSSCP00050012535.1"/>
    <property type="gene ID" value="ENSSSCG00050022359.1"/>
</dbReference>
<sequence>MGVWTSGTDILLSVWSMYVSPRSPGWIDFTQHLGVCCLVAFISMGLLSGAFYWFLSSFIVFTASWMVTCALLCCSKHARCFILLFFLSCGLREGRNALIATGTGIVIFGHIENIFHNFKGLLDSMTCNLKAKSFSIHFPFLKKYIEAIRWMYGLATHLSLFDDLVSWNQTLAVSFFSPSQALDAQLNNTTDKALGVLYQIVTATEVVSSMGQQLLALMGLLLVLLGTGLFMKRYLDPCGWKFENIYITKQFVRFDERERHEQRPCVLPLNKQERKKYVVIPSFWLTPKDKKNLGLYFLPVLTHLCIWVLFAAIDYLLYWLIFSVSKHFQSLPGLEVHLKLHREAQGTQDIIHNSSFNISLFEPNCIPKPKLFLAKIWIPLSIILVILVMLGLLSPFLMQLKILVSASFYPSVQQERVLYLHAKMLKKRTKQPVGGVKRKQYFTKIHFWLPVLKMIGKKQMDTAREDNPWKAAGSTSAHRTSSSAQVG</sequence>
<dbReference type="PANTHER" id="PTHR21041">
    <property type="entry name" value="DENDRITIC CELL-SPECIFIC TRANSMEMBRANE PROTEIN"/>
    <property type="match status" value="1"/>
</dbReference>
<dbReference type="Proteomes" id="UP000694724">
    <property type="component" value="Unplaced"/>
</dbReference>
<evidence type="ECO:0000256" key="2">
    <source>
        <dbReference type="ARBA" id="ARBA00022692"/>
    </source>
</evidence>
<feature type="transmembrane region" description="Helical" evidence="6">
    <location>
        <begin position="61"/>
        <end position="85"/>
    </location>
</feature>
<name>A0A8D0TW56_PIG</name>
<dbReference type="PANTHER" id="PTHR21041:SF2">
    <property type="entry name" value="DENDRITIC CELL-SPECIFIC TRANSMEMBRANE PROTEIN"/>
    <property type="match status" value="1"/>
</dbReference>
<evidence type="ECO:0000256" key="3">
    <source>
        <dbReference type="ARBA" id="ARBA00022989"/>
    </source>
</evidence>
<dbReference type="Proteomes" id="UP000694725">
    <property type="component" value="Unplaced"/>
</dbReference>
<dbReference type="Proteomes" id="UP000694720">
    <property type="component" value="Unplaced"/>
</dbReference>
<dbReference type="Proteomes" id="UP000694728">
    <property type="component" value="Unplaced"/>
</dbReference>
<dbReference type="Proteomes" id="UP000694726">
    <property type="component" value="Unplaced"/>
</dbReference>
<feature type="compositionally biased region" description="Polar residues" evidence="5">
    <location>
        <begin position="473"/>
        <end position="487"/>
    </location>
</feature>
<evidence type="ECO:0000256" key="1">
    <source>
        <dbReference type="ARBA" id="ARBA00004141"/>
    </source>
</evidence>
<evidence type="ECO:0000259" key="7">
    <source>
        <dbReference type="Pfam" id="PF07782"/>
    </source>
</evidence>
<feature type="region of interest" description="Disordered" evidence="5">
    <location>
        <begin position="466"/>
        <end position="487"/>
    </location>
</feature>
<evidence type="ECO:0000256" key="4">
    <source>
        <dbReference type="ARBA" id="ARBA00023136"/>
    </source>
</evidence>
<dbReference type="AlphaFoldDB" id="A0A8D0TW56"/>
<reference evidence="8" key="1">
    <citation type="submission" date="2025-05" db="UniProtKB">
        <authorList>
            <consortium name="Ensembl"/>
        </authorList>
    </citation>
    <scope>IDENTIFICATION</scope>
</reference>
<dbReference type="Ensembl" id="ENSSSCT00060051644.1">
    <property type="protein sequence ID" value="ENSSSCP00060022003.1"/>
    <property type="gene ID" value="ENSSSCG00060038178.1"/>
</dbReference>
<dbReference type="Proteomes" id="UP000694571">
    <property type="component" value="Unplaced"/>
</dbReference>
<evidence type="ECO:0000313" key="8">
    <source>
        <dbReference type="Ensembl" id="ENSSSCP00015006372.1"/>
    </source>
</evidence>
<accession>A0A8D0TW56</accession>
<feature type="domain" description="Dendritic cell-specific transmembrane protein-like" evidence="7">
    <location>
        <begin position="242"/>
        <end position="421"/>
    </location>
</feature>
<dbReference type="Proteomes" id="UP000694723">
    <property type="component" value="Unplaced"/>
</dbReference>
<dbReference type="Ensembl" id="ENSSSCT00055045424.1">
    <property type="protein sequence ID" value="ENSSSCP00055036208.1"/>
    <property type="gene ID" value="ENSSSCG00055023100.1"/>
</dbReference>